<feature type="compositionally biased region" description="Low complexity" evidence="1">
    <location>
        <begin position="145"/>
        <end position="158"/>
    </location>
</feature>
<evidence type="ECO:0000256" key="1">
    <source>
        <dbReference type="SAM" id="MobiDB-lite"/>
    </source>
</evidence>
<gene>
    <name evidence="2" type="ORF">DMC30DRAFT_93036</name>
</gene>
<dbReference type="AlphaFoldDB" id="A0A5C5FLN5"/>
<accession>A0A5C5FLN5</accession>
<name>A0A5C5FLN5_9BASI</name>
<keyword evidence="3" id="KW-1185">Reference proteome</keyword>
<dbReference type="Proteomes" id="UP000311382">
    <property type="component" value="Unassembled WGS sequence"/>
</dbReference>
<organism evidence="2 3">
    <name type="scientific">Rhodotorula diobovata</name>
    <dbReference type="NCBI Taxonomy" id="5288"/>
    <lineage>
        <taxon>Eukaryota</taxon>
        <taxon>Fungi</taxon>
        <taxon>Dikarya</taxon>
        <taxon>Basidiomycota</taxon>
        <taxon>Pucciniomycotina</taxon>
        <taxon>Microbotryomycetes</taxon>
        <taxon>Sporidiobolales</taxon>
        <taxon>Sporidiobolaceae</taxon>
        <taxon>Rhodotorula</taxon>
    </lineage>
</organism>
<evidence type="ECO:0000313" key="3">
    <source>
        <dbReference type="Proteomes" id="UP000311382"/>
    </source>
</evidence>
<dbReference type="EMBL" id="SOZI01000179">
    <property type="protein sequence ID" value="TNY17737.1"/>
    <property type="molecule type" value="Genomic_DNA"/>
</dbReference>
<reference evidence="2 3" key="1">
    <citation type="submission" date="2019-03" db="EMBL/GenBank/DDBJ databases">
        <title>Rhodosporidium diobovatum UCD-FST 08-225 genome sequencing, assembly, and annotation.</title>
        <authorList>
            <person name="Fakankun I.U."/>
            <person name="Fristensky B."/>
            <person name="Levin D.B."/>
        </authorList>
    </citation>
    <scope>NUCLEOTIDE SEQUENCE [LARGE SCALE GENOMIC DNA]</scope>
    <source>
        <strain evidence="2 3">UCD-FST 08-225</strain>
    </source>
</reference>
<sequence length="209" mass="22944">MALTAVELLRLDQIMNQPYRLTGGSLVDDILEISKLLQKDFRQGEARVLGVLHSVGRRRIPDERAVGTRAGAPSRGLQPPRARCSGQRVPQRRSNPCAVVHCGDGCNARLRPLLRDEAAPGPHHERPRNRECTKVAVRLQPSKASFGSTSSEAPSSSKSHGHRCGWRGRVPQADGAIQKNRLLGSSARRTCRTPSGRASRPRCRTSARR</sequence>
<comment type="caution">
    <text evidence="2">The sequence shown here is derived from an EMBL/GenBank/DDBJ whole genome shotgun (WGS) entry which is preliminary data.</text>
</comment>
<proteinExistence type="predicted"/>
<feature type="region of interest" description="Disordered" evidence="1">
    <location>
        <begin position="67"/>
        <end position="89"/>
    </location>
</feature>
<feature type="region of interest" description="Disordered" evidence="1">
    <location>
        <begin position="140"/>
        <end position="209"/>
    </location>
</feature>
<evidence type="ECO:0000313" key="2">
    <source>
        <dbReference type="EMBL" id="TNY17737.1"/>
    </source>
</evidence>
<feature type="compositionally biased region" description="Basic residues" evidence="1">
    <location>
        <begin position="199"/>
        <end position="209"/>
    </location>
</feature>
<protein>
    <submittedName>
        <fullName evidence="2">Uncharacterized protein</fullName>
    </submittedName>
</protein>